<feature type="transmembrane region" description="Helical" evidence="8">
    <location>
        <begin position="192"/>
        <end position="214"/>
    </location>
</feature>
<gene>
    <name evidence="10" type="ORF">GSONMT00018959001</name>
</gene>
<comment type="subcellular location">
    <subcellularLocation>
        <location evidence="1">Endomembrane system</location>
        <topology evidence="1">Multi-pass membrane protein</topology>
    </subcellularLocation>
</comment>
<evidence type="ECO:0000256" key="1">
    <source>
        <dbReference type="ARBA" id="ARBA00004127"/>
    </source>
</evidence>
<dbReference type="GO" id="GO:0019216">
    <property type="term" value="P:regulation of lipid metabolic process"/>
    <property type="evidence" value="ECO:0007669"/>
    <property type="project" value="TreeGrafter"/>
</dbReference>
<feature type="transmembrane region" description="Helical" evidence="8">
    <location>
        <begin position="346"/>
        <end position="366"/>
    </location>
</feature>
<feature type="transmembrane region" description="Helical" evidence="8">
    <location>
        <begin position="120"/>
        <end position="140"/>
    </location>
</feature>
<organism evidence="10 11">
    <name type="scientific">Oncorhynchus mykiss</name>
    <name type="common">Rainbow trout</name>
    <name type="synonym">Salmo gairdneri</name>
    <dbReference type="NCBI Taxonomy" id="8022"/>
    <lineage>
        <taxon>Eukaryota</taxon>
        <taxon>Metazoa</taxon>
        <taxon>Chordata</taxon>
        <taxon>Craniata</taxon>
        <taxon>Vertebrata</taxon>
        <taxon>Euteleostomi</taxon>
        <taxon>Actinopterygii</taxon>
        <taxon>Neopterygii</taxon>
        <taxon>Teleostei</taxon>
        <taxon>Protacanthopterygii</taxon>
        <taxon>Salmoniformes</taxon>
        <taxon>Salmonidae</taxon>
        <taxon>Salmoninae</taxon>
        <taxon>Oncorhynchus</taxon>
    </lineage>
</organism>
<evidence type="ECO:0000259" key="9">
    <source>
        <dbReference type="PROSITE" id="PS51751"/>
    </source>
</evidence>
<dbReference type="PANTHER" id="PTHR14568">
    <property type="entry name" value="TRANSMEMBRANE SUPERFAMILY 6 MEMBER 1/2"/>
    <property type="match status" value="1"/>
</dbReference>
<evidence type="ECO:0000256" key="8">
    <source>
        <dbReference type="SAM" id="Phobius"/>
    </source>
</evidence>
<evidence type="ECO:0000256" key="5">
    <source>
        <dbReference type="ARBA" id="ARBA00023136"/>
    </source>
</evidence>
<name>A0A060XAT1_ONCMY</name>
<dbReference type="InterPro" id="IPR033118">
    <property type="entry name" value="EXPERA"/>
</dbReference>
<feature type="transmembrane region" description="Helical" evidence="8">
    <location>
        <begin position="314"/>
        <end position="334"/>
    </location>
</feature>
<evidence type="ECO:0000256" key="7">
    <source>
        <dbReference type="PROSITE-ProRule" id="PRU01087"/>
    </source>
</evidence>
<feature type="domain" description="EXPERA" evidence="9">
    <location>
        <begin position="41"/>
        <end position="166"/>
    </location>
</feature>
<accession>A0A060XAT1</accession>
<protein>
    <recommendedName>
        <fullName evidence="9">EXPERA domain-containing protein</fullName>
    </recommendedName>
</protein>
<proteinExistence type="inferred from homology"/>
<evidence type="ECO:0000256" key="6">
    <source>
        <dbReference type="ARBA" id="ARBA00034760"/>
    </source>
</evidence>
<dbReference type="EMBL" id="FR904972">
    <property type="protein sequence ID" value="CDQ74419.1"/>
    <property type="molecule type" value="Genomic_DNA"/>
</dbReference>
<feature type="transmembrane region" description="Helical" evidence="8">
    <location>
        <begin position="277"/>
        <end position="302"/>
    </location>
</feature>
<dbReference type="GO" id="GO:0055088">
    <property type="term" value="P:lipid homeostasis"/>
    <property type="evidence" value="ECO:0007669"/>
    <property type="project" value="TreeGrafter"/>
</dbReference>
<keyword evidence="3" id="KW-0677">Repeat</keyword>
<dbReference type="GO" id="GO:0033116">
    <property type="term" value="C:endoplasmic reticulum-Golgi intermediate compartment membrane"/>
    <property type="evidence" value="ECO:0007669"/>
    <property type="project" value="TreeGrafter"/>
</dbReference>
<keyword evidence="5 7" id="KW-0472">Membrane</keyword>
<reference evidence="10" key="2">
    <citation type="submission" date="2014-03" db="EMBL/GenBank/DDBJ databases">
        <authorList>
            <person name="Genoscope - CEA"/>
        </authorList>
    </citation>
    <scope>NUCLEOTIDE SEQUENCE</scope>
</reference>
<feature type="transmembrane region" description="Helical" evidence="8">
    <location>
        <begin position="83"/>
        <end position="108"/>
    </location>
</feature>
<dbReference type="PROSITE" id="PS51751">
    <property type="entry name" value="EXPERA"/>
    <property type="match status" value="2"/>
</dbReference>
<keyword evidence="4 7" id="KW-1133">Transmembrane helix</keyword>
<evidence type="ECO:0000256" key="4">
    <source>
        <dbReference type="ARBA" id="ARBA00022989"/>
    </source>
</evidence>
<feature type="transmembrane region" description="Helical" evidence="8">
    <location>
        <begin position="38"/>
        <end position="63"/>
    </location>
</feature>
<dbReference type="PANTHER" id="PTHR14568:SF13">
    <property type="entry name" value="SI:DKEY-19F23.3"/>
    <property type="match status" value="1"/>
</dbReference>
<sequence length="402" mass="45024">MYLATVCNLPASTVYNVPHTALPPAYYCPLSQYPSATVLNVCIVFTVFAEFSFTCVIDLVSAMEHDGFISGFMEFYQKTGEPYLGTAYAIMMCYWDGIVHFIMYLMMIQRLWNSKSYRTLGLFWAGSLFANMSVFVTGIVVGKFGSDIRPAFWLNMPFLMLPIWGAIKLFNQPKNGPTLGGYRAHYDQSFNLIWRPTDLLLVLLLLGAMAFTLFRGLVALDSPLEACTVYLRQYEPYLKDPVGYPKVMVGTLRDRACLSAVPARLVHSLSFVRQENVVVSGLMMHFLFYMLPMLGAFIYGLVVPGCTWMPDWTVFVAGGVAQCQWAHIGASLHPRTVAPFRIPDEAFLAVLAANLLYAVIPSLIAMRCTSNTNFFLTVTKLPGMEGMPWVPDADTLVEKKHN</sequence>
<reference evidence="10" key="1">
    <citation type="journal article" date="2014" name="Nat. Commun.">
        <title>The rainbow trout genome provides novel insights into evolution after whole-genome duplication in vertebrates.</title>
        <authorList>
            <person name="Berthelot C."/>
            <person name="Brunet F."/>
            <person name="Chalopin D."/>
            <person name="Juanchich A."/>
            <person name="Bernard M."/>
            <person name="Noel B."/>
            <person name="Bento P."/>
            <person name="Da Silva C."/>
            <person name="Labadie K."/>
            <person name="Alberti A."/>
            <person name="Aury J.M."/>
            <person name="Louis A."/>
            <person name="Dehais P."/>
            <person name="Bardou P."/>
            <person name="Montfort J."/>
            <person name="Klopp C."/>
            <person name="Cabau C."/>
            <person name="Gaspin C."/>
            <person name="Thorgaard G.H."/>
            <person name="Boussaha M."/>
            <person name="Quillet E."/>
            <person name="Guyomard R."/>
            <person name="Galiana D."/>
            <person name="Bobe J."/>
            <person name="Volff J.N."/>
            <person name="Genet C."/>
            <person name="Wincker P."/>
            <person name="Jaillon O."/>
            <person name="Roest Crollius H."/>
            <person name="Guiguen Y."/>
        </authorList>
    </citation>
    <scope>NUCLEOTIDE SEQUENCE [LARGE SCALE GENOMIC DNA]</scope>
</reference>
<evidence type="ECO:0000313" key="10">
    <source>
        <dbReference type="EMBL" id="CDQ74419.1"/>
    </source>
</evidence>
<dbReference type="AlphaFoldDB" id="A0A060XAT1"/>
<evidence type="ECO:0000313" key="11">
    <source>
        <dbReference type="Proteomes" id="UP000193380"/>
    </source>
</evidence>
<feature type="domain" description="EXPERA" evidence="9">
    <location>
        <begin position="197"/>
        <end position="365"/>
    </location>
</feature>
<dbReference type="GO" id="GO:0005789">
    <property type="term" value="C:endoplasmic reticulum membrane"/>
    <property type="evidence" value="ECO:0007669"/>
    <property type="project" value="TreeGrafter"/>
</dbReference>
<dbReference type="Proteomes" id="UP000193380">
    <property type="component" value="Unassembled WGS sequence"/>
</dbReference>
<evidence type="ECO:0000256" key="2">
    <source>
        <dbReference type="ARBA" id="ARBA00022692"/>
    </source>
</evidence>
<feature type="transmembrane region" description="Helical" evidence="8">
    <location>
        <begin position="152"/>
        <end position="171"/>
    </location>
</feature>
<keyword evidence="2 7" id="KW-0812">Transmembrane</keyword>
<dbReference type="InterPro" id="IPR047195">
    <property type="entry name" value="TM6SF1-like"/>
</dbReference>
<evidence type="ECO:0000256" key="3">
    <source>
        <dbReference type="ARBA" id="ARBA00022737"/>
    </source>
</evidence>
<dbReference type="CDD" id="cd21106">
    <property type="entry name" value="TM6SF1-like"/>
    <property type="match status" value="1"/>
</dbReference>
<dbReference type="PaxDb" id="8022-A0A060XAT1"/>
<comment type="similarity">
    <text evidence="6">Belongs to the TM6SF family.</text>
</comment>
<dbReference type="Pfam" id="PF26083">
    <property type="entry name" value="TM_Tm6sf2"/>
    <property type="match status" value="1"/>
</dbReference>
<dbReference type="InterPro" id="IPR059044">
    <property type="entry name" value="TM_Tm6sf1/2"/>
</dbReference>
<dbReference type="STRING" id="8022.A0A060XAT1"/>